<keyword evidence="2" id="KW-0378">Hydrolase</keyword>
<dbReference type="GO" id="GO:0005524">
    <property type="term" value="F:ATP binding"/>
    <property type="evidence" value="ECO:0007669"/>
    <property type="project" value="InterPro"/>
</dbReference>
<feature type="domain" description="Helicase ATP-binding" evidence="1">
    <location>
        <begin position="18"/>
        <end position="166"/>
    </location>
</feature>
<dbReference type="InterPro" id="IPR006935">
    <property type="entry name" value="Helicase/UvrB_N"/>
</dbReference>
<keyword evidence="2" id="KW-0547">Nucleotide-binding</keyword>
<dbReference type="SUPFAM" id="SSF52540">
    <property type="entry name" value="P-loop containing nucleoside triphosphate hydrolases"/>
    <property type="match status" value="1"/>
</dbReference>
<reference evidence="2" key="1">
    <citation type="submission" date="2019-03" db="EMBL/GenBank/DDBJ databases">
        <title>Serratia marcescens strain N2 draft genome.</title>
        <authorList>
            <person name="Yassin A."/>
            <person name="El-Kenawy N."/>
            <person name="Youssef N.H."/>
        </authorList>
    </citation>
    <scope>NUCLEOTIDE SEQUENCE [LARGE SCALE GENOMIC DNA]</scope>
    <source>
        <strain evidence="2">N2</strain>
    </source>
</reference>
<dbReference type="InterPro" id="IPR050742">
    <property type="entry name" value="Helicase_Restrict-Modif_Enz"/>
</dbReference>
<sequence>MLNLKPKAKQVTGLQMLSRDWNNYRTFLLSAPVGYGKTFLSAYLVDKMIQQGKRTMFVAPYLTLVKQTAARFVQYGLPEDEISYVWRDYQPHDPKRLIQIASADTLIRREFPDDIDLLIIDEAHMKRRALLDIIRDSGIKVIGLSGTPFAPWMGKYFECFIKPTTMKELISIGDLSRYEFFAPTKPDMAGVKTGNLSAFGNDYNEDQVAEIMCGADLVGDVVKNWLQNGEDRPTICFCVNKSHANYITMEFLRAGVNAEIMVAETPAEERQMTIHRFEQGATKIIVNVGVLVAGFDSDVRCIIYARPTKSEIRWLQCLGRGLRTAPGKDHCLIFDHSGSVHRLGYPDDIEYDDLIGKNDGMKAAPQSAKQEKAEKLPKECPQCHYMKRAGVYVCPKCGFKPLMGEDVETDDSRGLKRMGRKAKAYNKNEKQAWWSQIKYYQRQRILKGKPLSDGWAAHTFKDKFGEWPRGLSDFPMETSPEVWNFIKSKFIAYSKTNGSAQ</sequence>
<dbReference type="RefSeq" id="WP_212563245.1">
    <property type="nucleotide sequence ID" value="NZ_SPSG02000040.1"/>
</dbReference>
<dbReference type="InterPro" id="IPR001650">
    <property type="entry name" value="Helicase_C-like"/>
</dbReference>
<accession>A0A9X8VBQ8</accession>
<dbReference type="PANTHER" id="PTHR47396">
    <property type="entry name" value="TYPE I RESTRICTION ENZYME ECOKI R PROTEIN"/>
    <property type="match status" value="1"/>
</dbReference>
<dbReference type="GO" id="GO:0005829">
    <property type="term" value="C:cytosol"/>
    <property type="evidence" value="ECO:0007669"/>
    <property type="project" value="TreeGrafter"/>
</dbReference>
<dbReference type="GO" id="GO:0003677">
    <property type="term" value="F:DNA binding"/>
    <property type="evidence" value="ECO:0007669"/>
    <property type="project" value="InterPro"/>
</dbReference>
<name>A0A9X8VBQ8_SERMA</name>
<dbReference type="PANTHER" id="PTHR47396:SF1">
    <property type="entry name" value="ATP-DEPENDENT HELICASE IRC3-RELATED"/>
    <property type="match status" value="1"/>
</dbReference>
<dbReference type="InterPro" id="IPR027417">
    <property type="entry name" value="P-loop_NTPase"/>
</dbReference>
<evidence type="ECO:0000313" key="2">
    <source>
        <dbReference type="EMBL" id="TFU39546.1"/>
    </source>
</evidence>
<proteinExistence type="predicted"/>
<dbReference type="Gene3D" id="3.40.50.300">
    <property type="entry name" value="P-loop containing nucleotide triphosphate hydrolases"/>
    <property type="match status" value="2"/>
</dbReference>
<keyword evidence="2" id="KW-0347">Helicase</keyword>
<organism evidence="2">
    <name type="scientific">Serratia marcescens</name>
    <dbReference type="NCBI Taxonomy" id="615"/>
    <lineage>
        <taxon>Bacteria</taxon>
        <taxon>Pseudomonadati</taxon>
        <taxon>Pseudomonadota</taxon>
        <taxon>Gammaproteobacteria</taxon>
        <taxon>Enterobacterales</taxon>
        <taxon>Yersiniaceae</taxon>
        <taxon>Serratia</taxon>
    </lineage>
</organism>
<dbReference type="Pfam" id="PF00271">
    <property type="entry name" value="Helicase_C"/>
    <property type="match status" value="1"/>
</dbReference>
<dbReference type="EMBL" id="SPSG01004307">
    <property type="protein sequence ID" value="TFU39546.1"/>
    <property type="molecule type" value="Genomic_DNA"/>
</dbReference>
<dbReference type="GO" id="GO:0016787">
    <property type="term" value="F:hydrolase activity"/>
    <property type="evidence" value="ECO:0007669"/>
    <property type="project" value="InterPro"/>
</dbReference>
<dbReference type="GO" id="GO:0004386">
    <property type="term" value="F:helicase activity"/>
    <property type="evidence" value="ECO:0007669"/>
    <property type="project" value="UniProtKB-KW"/>
</dbReference>
<dbReference type="SMART" id="SM00490">
    <property type="entry name" value="HELICc"/>
    <property type="match status" value="1"/>
</dbReference>
<dbReference type="AlphaFoldDB" id="A0A9X8VBQ8"/>
<keyword evidence="2" id="KW-0067">ATP-binding</keyword>
<gene>
    <name evidence="2" type="ORF">E0L31_30560</name>
</gene>
<dbReference type="InterPro" id="IPR014001">
    <property type="entry name" value="Helicase_ATP-bd"/>
</dbReference>
<comment type="caution">
    <text evidence="2">The sequence shown here is derived from an EMBL/GenBank/DDBJ whole genome shotgun (WGS) entry which is preliminary data.</text>
</comment>
<protein>
    <submittedName>
        <fullName evidence="2">ATP-dependent helicase</fullName>
    </submittedName>
</protein>
<dbReference type="SMART" id="SM00487">
    <property type="entry name" value="DEXDc"/>
    <property type="match status" value="1"/>
</dbReference>
<evidence type="ECO:0000259" key="1">
    <source>
        <dbReference type="PROSITE" id="PS51192"/>
    </source>
</evidence>
<dbReference type="Pfam" id="PF04851">
    <property type="entry name" value="ResIII"/>
    <property type="match status" value="1"/>
</dbReference>
<dbReference type="PROSITE" id="PS51192">
    <property type="entry name" value="HELICASE_ATP_BIND_1"/>
    <property type="match status" value="1"/>
</dbReference>